<feature type="signal peptide" evidence="2">
    <location>
        <begin position="1"/>
        <end position="21"/>
    </location>
</feature>
<protein>
    <submittedName>
        <fullName evidence="3">Carbohydrate ABC transporter substrate-binding protein CUT1 family</fullName>
    </submittedName>
</protein>
<reference evidence="3" key="1">
    <citation type="submission" date="2012-11" db="EMBL/GenBank/DDBJ databases">
        <title>Dependencies among metagenomic species, viruses, plasmids and units of genetic variation.</title>
        <authorList>
            <person name="Nielsen H.B."/>
            <person name="Almeida M."/>
            <person name="Juncker A.S."/>
            <person name="Rasmussen S."/>
            <person name="Li J."/>
            <person name="Sunagawa S."/>
            <person name="Plichta D."/>
            <person name="Gautier L."/>
            <person name="Le Chatelier E."/>
            <person name="Peletier E."/>
            <person name="Bonde I."/>
            <person name="Nielsen T."/>
            <person name="Manichanh C."/>
            <person name="Arumugam M."/>
            <person name="Batto J."/>
            <person name="Santos M.B.Q.D."/>
            <person name="Blom N."/>
            <person name="Borruel N."/>
            <person name="Burgdorf K.S."/>
            <person name="Boumezbeur F."/>
            <person name="Casellas F."/>
            <person name="Dore J."/>
            <person name="Guarner F."/>
            <person name="Hansen T."/>
            <person name="Hildebrand F."/>
            <person name="Kaas R.S."/>
            <person name="Kennedy S."/>
            <person name="Kristiansen K."/>
            <person name="Kultima J.R."/>
            <person name="Leonard P."/>
            <person name="Levenez F."/>
            <person name="Lund O."/>
            <person name="Moumen B."/>
            <person name="Le Paslier D."/>
            <person name="Pons N."/>
            <person name="Pedersen O."/>
            <person name="Prifti E."/>
            <person name="Qin J."/>
            <person name="Raes J."/>
            <person name="Tap J."/>
            <person name="Tims S."/>
            <person name="Ussery D.W."/>
            <person name="Yamada T."/>
            <person name="MetaHit consortium"/>
            <person name="Renault P."/>
            <person name="Sicheritz-Ponten T."/>
            <person name="Bork P."/>
            <person name="Wang J."/>
            <person name="Brunak S."/>
            <person name="Ehrlich S.D."/>
        </authorList>
    </citation>
    <scope>NUCLEOTIDE SEQUENCE [LARGE SCALE GENOMIC DNA]</scope>
</reference>
<dbReference type="Proteomes" id="UP000017938">
    <property type="component" value="Unassembled WGS sequence"/>
</dbReference>
<keyword evidence="2" id="KW-0732">Signal</keyword>
<feature type="region of interest" description="Disordered" evidence="1">
    <location>
        <begin position="24"/>
        <end position="48"/>
    </location>
</feature>
<comment type="caution">
    <text evidence="3">The sequence shown here is derived from an EMBL/GenBank/DDBJ whole genome shotgun (WGS) entry which is preliminary data.</text>
</comment>
<evidence type="ECO:0000313" key="6">
    <source>
        <dbReference type="Proteomes" id="UP001139365"/>
    </source>
</evidence>
<dbReference type="AlphaFoldDB" id="R6TY28"/>
<evidence type="ECO:0000313" key="5">
    <source>
        <dbReference type="Proteomes" id="UP000017938"/>
    </source>
</evidence>
<gene>
    <name evidence="3" type="ORF">BN580_01094</name>
    <name evidence="4" type="ORF">MR241_03075</name>
</gene>
<dbReference type="Proteomes" id="UP001139365">
    <property type="component" value="Unassembled WGS sequence"/>
</dbReference>
<dbReference type="STRING" id="1263015.BN580_01094"/>
<evidence type="ECO:0000313" key="4">
    <source>
        <dbReference type="EMBL" id="MCI5755261.1"/>
    </source>
</evidence>
<evidence type="ECO:0000256" key="1">
    <source>
        <dbReference type="SAM" id="MobiDB-lite"/>
    </source>
</evidence>
<reference evidence="4 6" key="2">
    <citation type="submission" date="2022-03" db="EMBL/GenBank/DDBJ databases">
        <title>Metagenome-assembled genomes from swine fecal metagenomes.</title>
        <authorList>
            <person name="Holman D.B."/>
            <person name="Kommadath A."/>
        </authorList>
    </citation>
    <scope>NUCLEOTIDE SEQUENCE [LARGE SCALE GENOMIC DNA]</scope>
    <source>
        <strain evidence="4">SUG147</strain>
    </source>
</reference>
<dbReference type="EMBL" id="JALEMU010000048">
    <property type="protein sequence ID" value="MCI5755261.1"/>
    <property type="molecule type" value="Genomic_DNA"/>
</dbReference>
<proteinExistence type="predicted"/>
<dbReference type="SUPFAM" id="SSF53850">
    <property type="entry name" value="Periplasmic binding protein-like II"/>
    <property type="match status" value="1"/>
</dbReference>
<evidence type="ECO:0000313" key="3">
    <source>
        <dbReference type="EMBL" id="CDC72821.1"/>
    </source>
</evidence>
<dbReference type="PROSITE" id="PS51257">
    <property type="entry name" value="PROKAR_LIPOPROTEIN"/>
    <property type="match status" value="1"/>
</dbReference>
<name>R6TY28_9BACT</name>
<sequence length="500" mass="56061">MKKHIKAIALVLFAATVTAVAAGCRSGGEKPASTTDGGSRGTDGEYRANIPDVRFDGEEFTVMCRSRNSSNGEFAIFGEEPTGVPIENAAYERNAKIEDMFGIKLTVSEIETTRSNGAFYNRLVENHSAGDFITDICIPGIIDAAVLSGDGVFRDLNSVPYVDLSQPWWQQSINESISLLGHQYFAINDMLFNDKNDSYVLFFNKSLFDDEKIAYPYQYVYDNTWTFDRFYSLIKDYGRDLDADGKDFDDAYGVLYNLSDTYFVGAGIMGASVDSKTGLPVPLEMTERLVNMYGKVYSLIYDGEYTAFDISKQDAVVNGSALNTYRTVFSNGKVLFMNYCLYAYAMFVNDMSFDVGVVPFPKYDEHQENYYIRAGYLGSTVVSVLSTVPDDSTERVGIILEAMAAESKNIVTPVYYNKLLTNRYAQDDDSKYMIDLIIRSEVIDLDQIFRWGNVLTAIQKELHRGSESIGSYYDATKDMIRKKIDGTIQKYRALEEGATV</sequence>
<organism evidence="3 5">
    <name type="scientific">Candidatus Colimorpha enterica</name>
    <dbReference type="NCBI Taxonomy" id="3083063"/>
    <lineage>
        <taxon>Bacteria</taxon>
        <taxon>Pseudomonadati</taxon>
        <taxon>Bacteroidota</taxon>
        <taxon>Bacteroidia</taxon>
        <taxon>Bacteroidales</taxon>
        <taxon>Candidatus Colimorpha</taxon>
    </lineage>
</organism>
<accession>R6TY28</accession>
<evidence type="ECO:0000256" key="2">
    <source>
        <dbReference type="SAM" id="SignalP"/>
    </source>
</evidence>
<dbReference type="Gene3D" id="3.40.190.10">
    <property type="entry name" value="Periplasmic binding protein-like II"/>
    <property type="match status" value="1"/>
</dbReference>
<feature type="chain" id="PRO_5041861158" evidence="2">
    <location>
        <begin position="22"/>
        <end position="500"/>
    </location>
</feature>
<dbReference type="EMBL" id="CBFW010000128">
    <property type="protein sequence ID" value="CDC72821.1"/>
    <property type="molecule type" value="Genomic_DNA"/>
</dbReference>